<organism evidence="1 2">
    <name type="scientific">Racocetra persica</name>
    <dbReference type="NCBI Taxonomy" id="160502"/>
    <lineage>
        <taxon>Eukaryota</taxon>
        <taxon>Fungi</taxon>
        <taxon>Fungi incertae sedis</taxon>
        <taxon>Mucoromycota</taxon>
        <taxon>Glomeromycotina</taxon>
        <taxon>Glomeromycetes</taxon>
        <taxon>Diversisporales</taxon>
        <taxon>Gigasporaceae</taxon>
        <taxon>Racocetra</taxon>
    </lineage>
</organism>
<gene>
    <name evidence="1" type="ORF">RPERSI_LOCUS10139</name>
</gene>
<comment type="caution">
    <text evidence="1">The sequence shown here is derived from an EMBL/GenBank/DDBJ whole genome shotgun (WGS) entry which is preliminary data.</text>
</comment>
<sequence length="107" mass="12885">MQLGLFRLRQALREHGADENDFNNAETLGILVYKNNFYFYSMHYSEGLYLTDKFDEFAIPTSASQLRELSEIIRSMFYFKHRVVNLHRNMQNLLKGKREFRQKSRHC</sequence>
<name>A0ACA9PDZ4_9GLOM</name>
<keyword evidence="2" id="KW-1185">Reference proteome</keyword>
<evidence type="ECO:0000313" key="2">
    <source>
        <dbReference type="Proteomes" id="UP000789920"/>
    </source>
</evidence>
<proteinExistence type="predicted"/>
<protein>
    <submittedName>
        <fullName evidence="1">32310_t:CDS:1</fullName>
    </submittedName>
</protein>
<feature type="non-terminal residue" evidence="1">
    <location>
        <position position="107"/>
    </location>
</feature>
<accession>A0ACA9PDZ4</accession>
<reference evidence="1" key="1">
    <citation type="submission" date="2021-06" db="EMBL/GenBank/DDBJ databases">
        <authorList>
            <person name="Kallberg Y."/>
            <person name="Tangrot J."/>
            <person name="Rosling A."/>
        </authorList>
    </citation>
    <scope>NUCLEOTIDE SEQUENCE</scope>
    <source>
        <strain evidence="1">MA461A</strain>
    </source>
</reference>
<dbReference type="Proteomes" id="UP000789920">
    <property type="component" value="Unassembled WGS sequence"/>
</dbReference>
<evidence type="ECO:0000313" key="1">
    <source>
        <dbReference type="EMBL" id="CAG8703616.1"/>
    </source>
</evidence>
<dbReference type="EMBL" id="CAJVQC010019784">
    <property type="protein sequence ID" value="CAG8703616.1"/>
    <property type="molecule type" value="Genomic_DNA"/>
</dbReference>